<evidence type="ECO:0000313" key="2">
    <source>
        <dbReference type="Proteomes" id="UP000268007"/>
    </source>
</evidence>
<dbReference type="Proteomes" id="UP000268007">
    <property type="component" value="Unassembled WGS sequence"/>
</dbReference>
<name>A0A495J2Z1_9SPHI</name>
<accession>A0A495J2Z1</accession>
<dbReference type="AlphaFoldDB" id="A0A495J2Z1"/>
<protein>
    <submittedName>
        <fullName evidence="1">Uncharacterized protein</fullName>
    </submittedName>
</protein>
<dbReference type="EMBL" id="RBKU01000001">
    <property type="protein sequence ID" value="RKR83297.1"/>
    <property type="molecule type" value="Genomic_DNA"/>
</dbReference>
<evidence type="ECO:0000313" key="1">
    <source>
        <dbReference type="EMBL" id="RKR83297.1"/>
    </source>
</evidence>
<keyword evidence="2" id="KW-1185">Reference proteome</keyword>
<sequence>METKNIKITEKQHKNLEVLKTVIKDYFYESSLSEHLDDLFSTLNNACETTLHPESMYVPSYVRNLIYSTTRTALLLVRLNEVNTRLDDPEN</sequence>
<comment type="caution">
    <text evidence="1">The sequence shown here is derived from an EMBL/GenBank/DDBJ whole genome shotgun (WGS) entry which is preliminary data.</text>
</comment>
<organism evidence="1 2">
    <name type="scientific">Mucilaginibacter gracilis</name>
    <dbReference type="NCBI Taxonomy" id="423350"/>
    <lineage>
        <taxon>Bacteria</taxon>
        <taxon>Pseudomonadati</taxon>
        <taxon>Bacteroidota</taxon>
        <taxon>Sphingobacteriia</taxon>
        <taxon>Sphingobacteriales</taxon>
        <taxon>Sphingobacteriaceae</taxon>
        <taxon>Mucilaginibacter</taxon>
    </lineage>
</organism>
<dbReference type="RefSeq" id="WP_121198810.1">
    <property type="nucleotide sequence ID" value="NZ_RBKU01000001.1"/>
</dbReference>
<proteinExistence type="predicted"/>
<gene>
    <name evidence="1" type="ORF">BDD43_3502</name>
</gene>
<reference evidence="1 2" key="1">
    <citation type="submission" date="2018-10" db="EMBL/GenBank/DDBJ databases">
        <title>Genomic Encyclopedia of Archaeal and Bacterial Type Strains, Phase II (KMG-II): from individual species to whole genera.</title>
        <authorList>
            <person name="Goeker M."/>
        </authorList>
    </citation>
    <scope>NUCLEOTIDE SEQUENCE [LARGE SCALE GENOMIC DNA]</scope>
    <source>
        <strain evidence="1 2">DSM 18602</strain>
    </source>
</reference>